<organism evidence="1 2">
    <name type="scientific">Dermatophagoides pteronyssinus</name>
    <name type="common">European house dust mite</name>
    <dbReference type="NCBI Taxonomy" id="6956"/>
    <lineage>
        <taxon>Eukaryota</taxon>
        <taxon>Metazoa</taxon>
        <taxon>Ecdysozoa</taxon>
        <taxon>Arthropoda</taxon>
        <taxon>Chelicerata</taxon>
        <taxon>Arachnida</taxon>
        <taxon>Acari</taxon>
        <taxon>Acariformes</taxon>
        <taxon>Sarcoptiformes</taxon>
        <taxon>Astigmata</taxon>
        <taxon>Psoroptidia</taxon>
        <taxon>Analgoidea</taxon>
        <taxon>Pyroglyphidae</taxon>
        <taxon>Dermatophagoidinae</taxon>
        <taxon>Dermatophagoides</taxon>
    </lineage>
</organism>
<dbReference type="Proteomes" id="UP000887458">
    <property type="component" value="Unassembled WGS sequence"/>
</dbReference>
<comment type="caution">
    <text evidence="1">The sequence shown here is derived from an EMBL/GenBank/DDBJ whole genome shotgun (WGS) entry which is preliminary data.</text>
</comment>
<reference evidence="1 2" key="1">
    <citation type="journal article" date="2018" name="J. Allergy Clin. Immunol.">
        <title>High-quality assembly of Dermatophagoides pteronyssinus genome and transcriptome reveals a wide range of novel allergens.</title>
        <authorList>
            <person name="Liu X.Y."/>
            <person name="Yang K.Y."/>
            <person name="Wang M.Q."/>
            <person name="Kwok J.S."/>
            <person name="Zeng X."/>
            <person name="Yang Z."/>
            <person name="Xiao X.J."/>
            <person name="Lau C.P."/>
            <person name="Li Y."/>
            <person name="Huang Z.M."/>
            <person name="Ba J.G."/>
            <person name="Yim A.K."/>
            <person name="Ouyang C.Y."/>
            <person name="Ngai S.M."/>
            <person name="Chan T.F."/>
            <person name="Leung E.L."/>
            <person name="Liu L."/>
            <person name="Liu Z.G."/>
            <person name="Tsui S.K."/>
        </authorList>
    </citation>
    <scope>NUCLEOTIDE SEQUENCE [LARGE SCALE GENOMIC DNA]</scope>
    <source>
        <strain evidence="1">Derp</strain>
    </source>
</reference>
<keyword evidence="2" id="KW-1185">Reference proteome</keyword>
<protein>
    <submittedName>
        <fullName evidence="1">Uncharacterized protein</fullName>
    </submittedName>
</protein>
<name>A0ABQ8JHN7_DERPT</name>
<gene>
    <name evidence="1" type="ORF">DERP_002131</name>
</gene>
<evidence type="ECO:0000313" key="1">
    <source>
        <dbReference type="EMBL" id="KAH9421841.1"/>
    </source>
</evidence>
<evidence type="ECO:0000313" key="2">
    <source>
        <dbReference type="Proteomes" id="UP000887458"/>
    </source>
</evidence>
<reference evidence="1 2" key="2">
    <citation type="journal article" date="2022" name="Mol. Biol. Evol.">
        <title>Comparative Genomics Reveals Insights into the Divergent Evolution of Astigmatic Mites and Household Pest Adaptations.</title>
        <authorList>
            <person name="Xiong Q."/>
            <person name="Wan A.T."/>
            <person name="Liu X."/>
            <person name="Fung C.S."/>
            <person name="Xiao X."/>
            <person name="Malainual N."/>
            <person name="Hou J."/>
            <person name="Wang L."/>
            <person name="Wang M."/>
            <person name="Yang K.Y."/>
            <person name="Cui Y."/>
            <person name="Leung E.L."/>
            <person name="Nong W."/>
            <person name="Shin S.K."/>
            <person name="Au S.W."/>
            <person name="Jeong K.Y."/>
            <person name="Chew F.T."/>
            <person name="Hui J.H."/>
            <person name="Leung T.F."/>
            <person name="Tungtrongchitr A."/>
            <person name="Zhong N."/>
            <person name="Liu Z."/>
            <person name="Tsui S.K."/>
        </authorList>
    </citation>
    <scope>NUCLEOTIDE SEQUENCE [LARGE SCALE GENOMIC DNA]</scope>
    <source>
        <strain evidence="1">Derp</strain>
    </source>
</reference>
<dbReference type="EMBL" id="NJHN03000037">
    <property type="protein sequence ID" value="KAH9421841.1"/>
    <property type="molecule type" value="Genomic_DNA"/>
</dbReference>
<accession>A0ABQ8JHN7</accession>
<sequence length="89" mass="10229">MANFAMCYIQNTTYRNKLTVFYSSSSHWVIIKRKNFRGDNNNDGDDDGMNGSNEVHETTIHSHFAASSHKLYIKDQTGQVTFHRDVKVS</sequence>
<proteinExistence type="predicted"/>